<reference evidence="4" key="1">
    <citation type="journal article" date="2019" name="Nat. Commun.">
        <title>The genome of broomcorn millet.</title>
        <authorList>
            <person name="Zou C."/>
            <person name="Miki D."/>
            <person name="Li D."/>
            <person name="Tang Q."/>
            <person name="Xiao L."/>
            <person name="Rajput S."/>
            <person name="Deng P."/>
            <person name="Jia W."/>
            <person name="Huang R."/>
            <person name="Zhang M."/>
            <person name="Sun Y."/>
            <person name="Hu J."/>
            <person name="Fu X."/>
            <person name="Schnable P.S."/>
            <person name="Li F."/>
            <person name="Zhang H."/>
            <person name="Feng B."/>
            <person name="Zhu X."/>
            <person name="Liu R."/>
            <person name="Schnable J.C."/>
            <person name="Zhu J.-K."/>
            <person name="Zhang H."/>
        </authorList>
    </citation>
    <scope>NUCLEOTIDE SEQUENCE [LARGE SCALE GENOMIC DNA]</scope>
</reference>
<evidence type="ECO:0000313" key="3">
    <source>
        <dbReference type="EMBL" id="RLM80405.1"/>
    </source>
</evidence>
<feature type="coiled-coil region" evidence="1">
    <location>
        <begin position="129"/>
        <end position="163"/>
    </location>
</feature>
<gene>
    <name evidence="3" type="ORF">C2845_PM12G06120</name>
</gene>
<keyword evidence="4" id="KW-1185">Reference proteome</keyword>
<keyword evidence="2" id="KW-0472">Membrane</keyword>
<keyword evidence="2" id="KW-1133">Transmembrane helix</keyword>
<organism evidence="3 4">
    <name type="scientific">Panicum miliaceum</name>
    <name type="common">Proso millet</name>
    <name type="synonym">Broomcorn millet</name>
    <dbReference type="NCBI Taxonomy" id="4540"/>
    <lineage>
        <taxon>Eukaryota</taxon>
        <taxon>Viridiplantae</taxon>
        <taxon>Streptophyta</taxon>
        <taxon>Embryophyta</taxon>
        <taxon>Tracheophyta</taxon>
        <taxon>Spermatophyta</taxon>
        <taxon>Magnoliopsida</taxon>
        <taxon>Liliopsida</taxon>
        <taxon>Poales</taxon>
        <taxon>Poaceae</taxon>
        <taxon>PACMAD clade</taxon>
        <taxon>Panicoideae</taxon>
        <taxon>Panicodae</taxon>
        <taxon>Paniceae</taxon>
        <taxon>Panicinae</taxon>
        <taxon>Panicum</taxon>
        <taxon>Panicum sect. Panicum</taxon>
    </lineage>
</organism>
<accession>A0A3L6QKJ5</accession>
<protein>
    <submittedName>
        <fullName evidence="3">GRF zinc finger family protein</fullName>
    </submittedName>
</protein>
<comment type="caution">
    <text evidence="3">The sequence shown here is derived from an EMBL/GenBank/DDBJ whole genome shotgun (WGS) entry which is preliminary data.</text>
</comment>
<name>A0A3L6QKJ5_PANMI</name>
<dbReference type="AlphaFoldDB" id="A0A3L6QKJ5"/>
<evidence type="ECO:0000256" key="2">
    <source>
        <dbReference type="SAM" id="Phobius"/>
    </source>
</evidence>
<proteinExistence type="predicted"/>
<keyword evidence="1" id="KW-0175">Coiled coil</keyword>
<dbReference type="Proteomes" id="UP000275267">
    <property type="component" value="Unassembled WGS sequence"/>
</dbReference>
<feature type="transmembrane region" description="Helical" evidence="2">
    <location>
        <begin position="184"/>
        <end position="206"/>
    </location>
</feature>
<sequence length="207" mass="23330">MAARGGGGRLPGICIGCFIELRPASGDGAMSRFSPVGSLMRSISSSVSRSWNRADGEPLLLIDCPKCQIPVVQLRSKKTESYGRIFYKCPNNFMEDETCGNYWWEANYVKFLRGRRMKELQMAEADEVVKDGAVESEELKRQLMDMKQQMMEMKQQIWDVKQQIGELMQHIVELKQQLCQGKVFIVNNAVLAVVGIVIGLVVAIFCK</sequence>
<keyword evidence="2" id="KW-0812">Transmembrane</keyword>
<dbReference type="EMBL" id="PQIB02000012">
    <property type="protein sequence ID" value="RLM80405.1"/>
    <property type="molecule type" value="Genomic_DNA"/>
</dbReference>
<evidence type="ECO:0000313" key="4">
    <source>
        <dbReference type="Proteomes" id="UP000275267"/>
    </source>
</evidence>
<dbReference type="OrthoDB" id="695870at2759"/>
<evidence type="ECO:0000256" key="1">
    <source>
        <dbReference type="SAM" id="Coils"/>
    </source>
</evidence>